<keyword evidence="3" id="KW-0547">Nucleotide-binding</keyword>
<evidence type="ECO:0000256" key="8">
    <source>
        <dbReference type="ARBA" id="ARBA00048116"/>
    </source>
</evidence>
<dbReference type="SUPFAM" id="SSF52540">
    <property type="entry name" value="P-loop containing nucleoside triphosphate hydrolases"/>
    <property type="match status" value="1"/>
</dbReference>
<dbReference type="GO" id="GO:0005524">
    <property type="term" value="F:ATP binding"/>
    <property type="evidence" value="ECO:0007669"/>
    <property type="project" value="UniProtKB-KW"/>
</dbReference>
<dbReference type="Gene3D" id="3.40.50.300">
    <property type="entry name" value="P-loop containing nucleotide triphosphate hydrolases"/>
    <property type="match status" value="1"/>
</dbReference>
<evidence type="ECO:0000313" key="11">
    <source>
        <dbReference type="EMBL" id="CAE0298096.1"/>
    </source>
</evidence>
<dbReference type="GO" id="GO:0016776">
    <property type="term" value="F:phosphotransferase activity, phosphate group as acceptor"/>
    <property type="evidence" value="ECO:0007669"/>
    <property type="project" value="InterPro"/>
</dbReference>
<dbReference type="HAMAP" id="MF_00235">
    <property type="entry name" value="Adenylate_kinase_Adk"/>
    <property type="match status" value="1"/>
</dbReference>
<keyword evidence="6" id="KW-0665">Pyrimidine biosynthesis</keyword>
<evidence type="ECO:0000256" key="1">
    <source>
        <dbReference type="ARBA" id="ARBA00022490"/>
    </source>
</evidence>
<evidence type="ECO:0008006" key="12">
    <source>
        <dbReference type="Google" id="ProtNLM"/>
    </source>
</evidence>
<sequence length="314" mass="35758">MRFSPLVMMSLLFQSTHSLPVRHMAIRGMVRNKTSASHSRRFASSSTNSVEKKPKVIFVLGGPGSGKGTQCERLSNEFGIRHLSAGELLRQEIQSESENGKLIDEFLKMGKIVPVEISLGLLRGAIESKPWNRYLIDGFPRNEDNLQGWNRLMPDVCDLEMVLCIDCNEAELERRILERGITSGRTDDNPAVVKRRFQSFQTETMPVLEYFRQQENSKLVRIDGAQSVDQVYEDIKKALLPAMQQEIFDLTTQYVVADKVSREGETTSVEIESPEVSITGRTATIRYNVKGEYPADIIKWRLVEGQWRRVSLFQ</sequence>
<evidence type="ECO:0000256" key="2">
    <source>
        <dbReference type="ARBA" id="ARBA00022679"/>
    </source>
</evidence>
<dbReference type="PRINTS" id="PR00094">
    <property type="entry name" value="ADENYLTKNASE"/>
</dbReference>
<evidence type="ECO:0000256" key="6">
    <source>
        <dbReference type="ARBA" id="ARBA00022975"/>
    </source>
</evidence>
<dbReference type="InterPro" id="IPR033690">
    <property type="entry name" value="Adenylat_kinase_CS"/>
</dbReference>
<dbReference type="NCBIfam" id="TIGR01359">
    <property type="entry name" value="UMP_CMP_kin_fam"/>
    <property type="match status" value="1"/>
</dbReference>
<keyword evidence="1" id="KW-0963">Cytoplasm</keyword>
<dbReference type="GO" id="GO:0006221">
    <property type="term" value="P:pyrimidine nucleotide biosynthetic process"/>
    <property type="evidence" value="ECO:0007669"/>
    <property type="project" value="UniProtKB-KW"/>
</dbReference>
<gene>
    <name evidence="11" type="ORF">SELO1098_LOCUS26950</name>
</gene>
<evidence type="ECO:0000256" key="3">
    <source>
        <dbReference type="ARBA" id="ARBA00022741"/>
    </source>
</evidence>
<dbReference type="GO" id="GO:0006207">
    <property type="term" value="P:'de novo' pyrimidine nucleobase biosynthetic process"/>
    <property type="evidence" value="ECO:0007669"/>
    <property type="project" value="InterPro"/>
</dbReference>
<evidence type="ECO:0000256" key="4">
    <source>
        <dbReference type="ARBA" id="ARBA00022777"/>
    </source>
</evidence>
<comment type="catalytic activity">
    <reaction evidence="8">
        <text>UMP + ATP = UDP + ADP</text>
        <dbReference type="Rhea" id="RHEA:24400"/>
        <dbReference type="ChEBI" id="CHEBI:30616"/>
        <dbReference type="ChEBI" id="CHEBI:57865"/>
        <dbReference type="ChEBI" id="CHEBI:58223"/>
        <dbReference type="ChEBI" id="CHEBI:456216"/>
        <dbReference type="EC" id="2.7.4.14"/>
    </reaction>
</comment>
<protein>
    <recommendedName>
        <fullName evidence="12">UMP/CMP kinase</fullName>
    </recommendedName>
</protein>
<keyword evidence="2 9" id="KW-0808">Transferase</keyword>
<dbReference type="CDD" id="cd01428">
    <property type="entry name" value="ADK"/>
    <property type="match status" value="1"/>
</dbReference>
<dbReference type="PANTHER" id="PTHR23359">
    <property type="entry name" value="NUCLEOTIDE KINASE"/>
    <property type="match status" value="1"/>
</dbReference>
<evidence type="ECO:0000256" key="9">
    <source>
        <dbReference type="RuleBase" id="RU003330"/>
    </source>
</evidence>
<dbReference type="GO" id="GO:0019205">
    <property type="term" value="F:nucleobase-containing compound kinase activity"/>
    <property type="evidence" value="ECO:0007669"/>
    <property type="project" value="InterPro"/>
</dbReference>
<reference evidence="11" key="1">
    <citation type="submission" date="2021-01" db="EMBL/GenBank/DDBJ databases">
        <authorList>
            <person name="Corre E."/>
            <person name="Pelletier E."/>
            <person name="Niang G."/>
            <person name="Scheremetjew M."/>
            <person name="Finn R."/>
            <person name="Kale V."/>
            <person name="Holt S."/>
            <person name="Cochrane G."/>
            <person name="Meng A."/>
            <person name="Brown T."/>
            <person name="Cohen L."/>
        </authorList>
    </citation>
    <scope>NUCLEOTIDE SEQUENCE</scope>
    <source>
        <strain evidence="11">CCAP 955/1</strain>
    </source>
</reference>
<dbReference type="GO" id="GO:0009123">
    <property type="term" value="P:nucleoside monophosphate metabolic process"/>
    <property type="evidence" value="ECO:0007669"/>
    <property type="project" value="UniProtKB-ARBA"/>
</dbReference>
<dbReference type="EMBL" id="HBIC01052617">
    <property type="protein sequence ID" value="CAE0298096.1"/>
    <property type="molecule type" value="Transcribed_RNA"/>
</dbReference>
<organism evidence="11">
    <name type="scientific">Spumella elongata</name>
    <dbReference type="NCBI Taxonomy" id="89044"/>
    <lineage>
        <taxon>Eukaryota</taxon>
        <taxon>Sar</taxon>
        <taxon>Stramenopiles</taxon>
        <taxon>Ochrophyta</taxon>
        <taxon>Chrysophyceae</taxon>
        <taxon>Chromulinales</taxon>
        <taxon>Chromulinaceae</taxon>
        <taxon>Spumella</taxon>
    </lineage>
</organism>
<keyword evidence="7" id="KW-0539">Nucleus</keyword>
<dbReference type="PROSITE" id="PS00113">
    <property type="entry name" value="ADENYLATE_KINASE"/>
    <property type="match status" value="1"/>
</dbReference>
<keyword evidence="4 9" id="KW-0418">Kinase</keyword>
<dbReference type="InterPro" id="IPR006266">
    <property type="entry name" value="UMP_CMP_kinase"/>
</dbReference>
<evidence type="ECO:0000256" key="10">
    <source>
        <dbReference type="SAM" id="SignalP"/>
    </source>
</evidence>
<evidence type="ECO:0000256" key="7">
    <source>
        <dbReference type="ARBA" id="ARBA00023242"/>
    </source>
</evidence>
<evidence type="ECO:0000256" key="5">
    <source>
        <dbReference type="ARBA" id="ARBA00022840"/>
    </source>
</evidence>
<dbReference type="InterPro" id="IPR027417">
    <property type="entry name" value="P-loop_NTPase"/>
</dbReference>
<keyword evidence="5" id="KW-0067">ATP-binding</keyword>
<dbReference type="InterPro" id="IPR000850">
    <property type="entry name" value="Adenylat/UMP-CMP_kin"/>
</dbReference>
<comment type="similarity">
    <text evidence="9">Belongs to the adenylate kinase family.</text>
</comment>
<dbReference type="AlphaFoldDB" id="A0A7S3HKH7"/>
<name>A0A7S3HKH7_9STRA</name>
<dbReference type="Pfam" id="PF00406">
    <property type="entry name" value="ADK"/>
    <property type="match status" value="1"/>
</dbReference>
<feature type="signal peptide" evidence="10">
    <location>
        <begin position="1"/>
        <end position="18"/>
    </location>
</feature>
<proteinExistence type="inferred from homology"/>
<accession>A0A7S3HKH7</accession>
<feature type="chain" id="PRO_5031531203" description="UMP/CMP kinase" evidence="10">
    <location>
        <begin position="19"/>
        <end position="314"/>
    </location>
</feature>
<keyword evidence="10" id="KW-0732">Signal</keyword>